<evidence type="ECO:0000256" key="11">
    <source>
        <dbReference type="SAM" id="Phobius"/>
    </source>
</evidence>
<name>A0A0H5C7Q9_CYBJN</name>
<dbReference type="CDD" id="cd03233">
    <property type="entry name" value="ABCG_PDR_domain1"/>
    <property type="match status" value="1"/>
</dbReference>
<dbReference type="CDD" id="cd03232">
    <property type="entry name" value="ABCG_PDR_domain2"/>
    <property type="match status" value="1"/>
</dbReference>
<dbReference type="InterPro" id="IPR029481">
    <property type="entry name" value="ABC_trans_N"/>
</dbReference>
<dbReference type="InterPro" id="IPR043926">
    <property type="entry name" value="ABCG_dom"/>
</dbReference>
<feature type="transmembrane region" description="Helical" evidence="11">
    <location>
        <begin position="1176"/>
        <end position="1197"/>
    </location>
</feature>
<evidence type="ECO:0000256" key="7">
    <source>
        <dbReference type="ARBA" id="ARBA00022840"/>
    </source>
</evidence>
<proteinExistence type="inferred from homology"/>
<dbReference type="SUPFAM" id="SSF52540">
    <property type="entry name" value="P-loop containing nucleoside triphosphate hydrolases"/>
    <property type="match status" value="2"/>
</dbReference>
<dbReference type="GO" id="GO:0005524">
    <property type="term" value="F:ATP binding"/>
    <property type="evidence" value="ECO:0007669"/>
    <property type="project" value="UniProtKB-KW"/>
</dbReference>
<dbReference type="NCBIfam" id="TIGR00956">
    <property type="entry name" value="3a01205"/>
    <property type="match status" value="1"/>
</dbReference>
<keyword evidence="3" id="KW-0813">Transport</keyword>
<evidence type="ECO:0000313" key="14">
    <source>
        <dbReference type="Proteomes" id="UP000038830"/>
    </source>
</evidence>
<feature type="transmembrane region" description="Helical" evidence="11">
    <location>
        <begin position="1253"/>
        <end position="1277"/>
    </location>
</feature>
<dbReference type="InterPro" id="IPR034001">
    <property type="entry name" value="ABCG_PDR_1"/>
</dbReference>
<evidence type="ECO:0000313" key="13">
    <source>
        <dbReference type="EMBL" id="CEP24188.1"/>
    </source>
</evidence>
<keyword evidence="5" id="KW-0677">Repeat</keyword>
<feature type="transmembrane region" description="Helical" evidence="11">
    <location>
        <begin position="584"/>
        <end position="607"/>
    </location>
</feature>
<feature type="transmembrane region" description="Helical" evidence="11">
    <location>
        <begin position="619"/>
        <end position="640"/>
    </location>
</feature>
<dbReference type="EMBL" id="CDQK01000005">
    <property type="protein sequence ID" value="CEP24188.1"/>
    <property type="molecule type" value="Genomic_DNA"/>
</dbReference>
<evidence type="ECO:0000256" key="5">
    <source>
        <dbReference type="ARBA" id="ARBA00022737"/>
    </source>
</evidence>
<dbReference type="GO" id="GO:0016020">
    <property type="term" value="C:membrane"/>
    <property type="evidence" value="ECO:0007669"/>
    <property type="project" value="UniProtKB-SubCell"/>
</dbReference>
<organism evidence="13 14">
    <name type="scientific">Cyberlindnera jadinii (strain ATCC 18201 / CBS 1600 / BCRC 20928 / JCM 3617 / NBRC 0987 / NRRL Y-1542)</name>
    <name type="common">Torula yeast</name>
    <name type="synonym">Candida utilis</name>
    <dbReference type="NCBI Taxonomy" id="983966"/>
    <lineage>
        <taxon>Eukaryota</taxon>
        <taxon>Fungi</taxon>
        <taxon>Dikarya</taxon>
        <taxon>Ascomycota</taxon>
        <taxon>Saccharomycotina</taxon>
        <taxon>Saccharomycetes</taxon>
        <taxon>Phaffomycetales</taxon>
        <taxon>Phaffomycetaceae</taxon>
        <taxon>Cyberlindnera</taxon>
    </lineage>
</organism>
<evidence type="ECO:0000256" key="8">
    <source>
        <dbReference type="ARBA" id="ARBA00022989"/>
    </source>
</evidence>
<dbReference type="Pfam" id="PF01061">
    <property type="entry name" value="ABC2_membrane"/>
    <property type="match status" value="2"/>
</dbReference>
<dbReference type="Gene3D" id="3.40.50.300">
    <property type="entry name" value="P-loop containing nucleotide triphosphate hydrolases"/>
    <property type="match status" value="2"/>
</dbReference>
<dbReference type="GO" id="GO:0140359">
    <property type="term" value="F:ABC-type transporter activity"/>
    <property type="evidence" value="ECO:0007669"/>
    <property type="project" value="InterPro"/>
</dbReference>
<dbReference type="Pfam" id="PF14510">
    <property type="entry name" value="ABC_trans_N"/>
    <property type="match status" value="1"/>
</dbReference>
<evidence type="ECO:0000256" key="6">
    <source>
        <dbReference type="ARBA" id="ARBA00022741"/>
    </source>
</evidence>
<dbReference type="PROSITE" id="PS50893">
    <property type="entry name" value="ABC_TRANSPORTER_2"/>
    <property type="match status" value="2"/>
</dbReference>
<feature type="domain" description="ABC transporter" evidence="12">
    <location>
        <begin position="145"/>
        <end position="398"/>
    </location>
</feature>
<sequence>MSSTEKSSEDSIDTNDGVNTYRGFDADVQEQVQDLARILTNKSYSSSCQNKADSDLLSRVSTVAPGVDPITGLEQLDPRLDPNSSDFSSRYWIKNFRALMDKDPEHYNNYSLGITYKNLRAYGEATDADYQSNVVNAPAKLFGGLYKKYFRTSSAKEKVQFDILKSMDGIIKPGEVVVVLGRPGSGCTTLLKTIASNTHGFDIAPESEITYDGLTPQEVVKSFRGEIVYNAEADIHFPHLTVWQTLYTAAKFRTPENRIPGVSREEFAAALTKVYMATYGLTHTKNTRVGSELVRGVSGGERKRVSIAEVSLAGSKLQCWDNATRGLDAATALEFIRALRTSADVLDTTALIAIYQCSQEAYDLFDKVSVLYEGYQIYFGRGDKAREYFIKMGWDCPQRQTTADFLTSVTSPRERVARKGYESKVPKTGKEFEAYWKASPEYAELMKEIDANLHQTSQSSTKDVILSAKHARQSKNMRKSSPFTVSFPMQVRYLLTREFQRIRNDIFFHAFSVLSNSLMSLVLSSIFYNLQNDTASFYYRGAAMFLAVLFNSFASFLEIMSLFEARPIIEKHKQFALYHPAADALASVISQTPFKMITALFFNLVFYFMVNLRRDPGRFFFYFFVNILATFTMSHAFRLIGSMSNSLAQALVPAHIILLGLVMFLGFTLPTPYMLGWCRWMNYLNPLAYTFEALMANEFHDREFDCTQFIPGNPNEHPEWPSAAWVCDAVGAVAGEYSVSGDAYLSLSYDYSNGHKWRNVGILIAFLVVLLAVYMLFAEFNESAKQKGEVLLFQWSTLRKIKKDKASNDLEAGKERDVTEQNDEGDDVNVEALQAGKDIFHWRDVHYTVKIKTEEREILAGVDGWVKPGTLTALMGASGAGKTTLLDVLASRVTMGVVTGNMFVNGHLRDSSFQRSTGYVQQQDLHLDTATVREALRFSAYLRQPSSVSKKEKDDYVEEVIKILDMQKYADAVVGVAGEGLNVEQRKRLTIGVELAAKPKLLLFFDEPTSGLDSQTAWSICQLMRKLANHGQAILCTIHQPSAILMQEFDRLLFLARGGRTIYFGDLGKNCQTLIDYFESHGSPKCPPEANPAEWMLHVIGAAPGSHANQDYHQVWLESDERKAVLAELDHMEKELVKLPKDESIGNDEFAAPFYKQFLLVTERVFQQTFRTPSYIWSKLCLSIIPSIYIGFVFFNANATMQGLQNQMFSVLMFITIFNPLLQQMLPTYVAARDLYEMRERPSKTFSWKAFMLSEIVSEIPWNALIGTIAFFCWYYPAGFYHNSHSTAEVNQRGAYAWFFCVMFFVYIGTMAHMCIAPIRLEDMAGTIAYLFFTLCITFCGVMVSPDILPGFWIFMYRVSPMTYFVSGYLANAVAHADVICAENEYRVVTPPPGVSSCGEYFESYIEAAGTGYLINPNAADQCQFCPLSSTDDWLHSVGISYGEKWRNLGLLWVYMIFNVVAAIFLYWLARVPKKSGRVKEQASSKPSTQKEKSS</sequence>
<comment type="subcellular location">
    <subcellularLocation>
        <location evidence="1">Membrane</location>
        <topology evidence="1">Multi-pass membrane protein</topology>
    </subcellularLocation>
</comment>
<protein>
    <submittedName>
        <fullName evidence="13">CDR4 protein</fullName>
    </submittedName>
</protein>
<gene>
    <name evidence="13" type="primary">CDR4</name>
    <name evidence="13" type="ORF">BN1211_4939</name>
</gene>
<evidence type="ECO:0000256" key="3">
    <source>
        <dbReference type="ARBA" id="ARBA00022448"/>
    </source>
</evidence>
<evidence type="ECO:0000256" key="2">
    <source>
        <dbReference type="ARBA" id="ARBA00006012"/>
    </source>
</evidence>
<comment type="similarity">
    <text evidence="2">Belongs to the ABC transporter superfamily. ABCG family. PDR (TC 3.A.1.205) subfamily.</text>
</comment>
<reference evidence="14" key="1">
    <citation type="journal article" date="2015" name="J. Biotechnol.">
        <title>The structure of the Cyberlindnera jadinii genome and its relation to Candida utilis analyzed by the occurrence of single nucleotide polymorphisms.</title>
        <authorList>
            <person name="Rupp O."/>
            <person name="Brinkrolf K."/>
            <person name="Buerth C."/>
            <person name="Kunigo M."/>
            <person name="Schneider J."/>
            <person name="Jaenicke S."/>
            <person name="Goesmann A."/>
            <person name="Puehler A."/>
            <person name="Jaeger K.-E."/>
            <person name="Ernst J.F."/>
        </authorList>
    </citation>
    <scope>NUCLEOTIDE SEQUENCE [LARGE SCALE GENOMIC DNA]</scope>
    <source>
        <strain evidence="14">ATCC 18201 / CBS 1600 / BCRC 20928 / JCM 3617 / NBRC 0987 / NRRL Y-1542</strain>
    </source>
</reference>
<feature type="region of interest" description="Disordered" evidence="10">
    <location>
        <begin position="1"/>
        <end position="25"/>
    </location>
</feature>
<feature type="transmembrane region" description="Helical" evidence="11">
    <location>
        <begin position="652"/>
        <end position="675"/>
    </location>
</feature>
<evidence type="ECO:0000256" key="9">
    <source>
        <dbReference type="ARBA" id="ARBA00023136"/>
    </source>
</evidence>
<dbReference type="PROSITE" id="PS00211">
    <property type="entry name" value="ABC_TRANSPORTER_1"/>
    <property type="match status" value="1"/>
</dbReference>
<evidence type="ECO:0000256" key="4">
    <source>
        <dbReference type="ARBA" id="ARBA00022692"/>
    </source>
</evidence>
<dbReference type="Pfam" id="PF19055">
    <property type="entry name" value="ABC2_membrane_7"/>
    <property type="match status" value="1"/>
</dbReference>
<keyword evidence="4 11" id="KW-0812">Transmembrane</keyword>
<dbReference type="GO" id="GO:1990961">
    <property type="term" value="P:xenobiotic detoxification by transmembrane export across the plasma membrane"/>
    <property type="evidence" value="ECO:0007669"/>
    <property type="project" value="InterPro"/>
</dbReference>
<keyword evidence="6" id="KW-0547">Nucleotide-binding</keyword>
<dbReference type="InterPro" id="IPR027417">
    <property type="entry name" value="P-loop_NTPase"/>
</dbReference>
<dbReference type="PANTHER" id="PTHR19241">
    <property type="entry name" value="ATP-BINDING CASSETTE TRANSPORTER"/>
    <property type="match status" value="1"/>
</dbReference>
<evidence type="ECO:0000256" key="1">
    <source>
        <dbReference type="ARBA" id="ARBA00004141"/>
    </source>
</evidence>
<feature type="transmembrane region" description="Helical" evidence="11">
    <location>
        <begin position="506"/>
        <end position="530"/>
    </location>
</feature>
<feature type="transmembrane region" description="Helical" evidence="11">
    <location>
        <begin position="1297"/>
        <end position="1316"/>
    </location>
</feature>
<feature type="transmembrane region" description="Helical" evidence="11">
    <location>
        <begin position="1328"/>
        <end position="1355"/>
    </location>
</feature>
<dbReference type="FunFam" id="3.40.50.300:FF:000054">
    <property type="entry name" value="ABC multidrug transporter atrF"/>
    <property type="match status" value="1"/>
</dbReference>
<dbReference type="InterPro" id="IPR005285">
    <property type="entry name" value="Drug-R_PDR/CDR"/>
</dbReference>
<dbReference type="GO" id="GO:0016887">
    <property type="term" value="F:ATP hydrolysis activity"/>
    <property type="evidence" value="ECO:0007669"/>
    <property type="project" value="InterPro"/>
</dbReference>
<dbReference type="Pfam" id="PF00005">
    <property type="entry name" value="ABC_tran"/>
    <property type="match status" value="2"/>
</dbReference>
<evidence type="ECO:0000259" key="12">
    <source>
        <dbReference type="PROSITE" id="PS50893"/>
    </source>
</evidence>
<dbReference type="InterPro" id="IPR010929">
    <property type="entry name" value="PDR_CDR_ABC"/>
</dbReference>
<feature type="transmembrane region" description="Helical" evidence="11">
    <location>
        <begin position="757"/>
        <end position="777"/>
    </location>
</feature>
<keyword evidence="7" id="KW-0067">ATP-binding</keyword>
<feature type="transmembrane region" description="Helical" evidence="11">
    <location>
        <begin position="542"/>
        <end position="563"/>
    </location>
</feature>
<feature type="transmembrane region" description="Helical" evidence="11">
    <location>
        <begin position="1452"/>
        <end position="1470"/>
    </location>
</feature>
<dbReference type="Proteomes" id="UP000038830">
    <property type="component" value="Unassembled WGS sequence"/>
</dbReference>
<dbReference type="InterPro" id="IPR003593">
    <property type="entry name" value="AAA+_ATPase"/>
</dbReference>
<accession>A0A0H5C7Q9</accession>
<dbReference type="Pfam" id="PF06422">
    <property type="entry name" value="PDR_CDR"/>
    <property type="match status" value="1"/>
</dbReference>
<keyword evidence="9 11" id="KW-0472">Membrane</keyword>
<dbReference type="InterPro" id="IPR034003">
    <property type="entry name" value="ABCG_PDR_2"/>
</dbReference>
<keyword evidence="8 11" id="KW-1133">Transmembrane helix</keyword>
<evidence type="ECO:0000256" key="10">
    <source>
        <dbReference type="SAM" id="MobiDB-lite"/>
    </source>
</evidence>
<dbReference type="InterPro" id="IPR017871">
    <property type="entry name" value="ABC_transporter-like_CS"/>
</dbReference>
<dbReference type="InterPro" id="IPR013525">
    <property type="entry name" value="ABC2_TM"/>
</dbReference>
<feature type="transmembrane region" description="Helical" evidence="11">
    <location>
        <begin position="1209"/>
        <end position="1232"/>
    </location>
</feature>
<dbReference type="SMART" id="SM00382">
    <property type="entry name" value="AAA"/>
    <property type="match status" value="2"/>
</dbReference>
<dbReference type="InterPro" id="IPR003439">
    <property type="entry name" value="ABC_transporter-like_ATP-bd"/>
</dbReference>
<feature type="domain" description="ABC transporter" evidence="12">
    <location>
        <begin position="840"/>
        <end position="1082"/>
    </location>
</feature>